<dbReference type="SUPFAM" id="SSF52540">
    <property type="entry name" value="P-loop containing nucleoside triphosphate hydrolases"/>
    <property type="match status" value="1"/>
</dbReference>
<dbReference type="CDD" id="cd18541">
    <property type="entry name" value="ABC_6TM_TmrB_like"/>
    <property type="match status" value="1"/>
</dbReference>
<dbReference type="Gene3D" id="1.20.1560.10">
    <property type="entry name" value="ABC transporter type 1, transmembrane domain"/>
    <property type="match status" value="1"/>
</dbReference>
<evidence type="ECO:0000256" key="7">
    <source>
        <dbReference type="SAM" id="Phobius"/>
    </source>
</evidence>
<proteinExistence type="predicted"/>
<keyword evidence="11" id="KW-1185">Reference proteome</keyword>
<dbReference type="InterPro" id="IPR003593">
    <property type="entry name" value="AAA+_ATPase"/>
</dbReference>
<dbReference type="InterPro" id="IPR003439">
    <property type="entry name" value="ABC_transporter-like_ATP-bd"/>
</dbReference>
<gene>
    <name evidence="10" type="ORF">ACFSBK_10715</name>
</gene>
<keyword evidence="4 10" id="KW-0067">ATP-binding</keyword>
<dbReference type="PANTHER" id="PTHR43394">
    <property type="entry name" value="ATP-DEPENDENT PERMEASE MDL1, MITOCHONDRIAL"/>
    <property type="match status" value="1"/>
</dbReference>
<accession>A0ABW4NQ97</accession>
<feature type="transmembrane region" description="Helical" evidence="7">
    <location>
        <begin position="21"/>
        <end position="40"/>
    </location>
</feature>
<keyword evidence="6 7" id="KW-0472">Membrane</keyword>
<dbReference type="InterPro" id="IPR036640">
    <property type="entry name" value="ABC1_TM_sf"/>
</dbReference>
<feature type="domain" description="ABC transporter" evidence="8">
    <location>
        <begin position="336"/>
        <end position="571"/>
    </location>
</feature>
<dbReference type="PANTHER" id="PTHR43394:SF1">
    <property type="entry name" value="ATP-BINDING CASSETTE SUB-FAMILY B MEMBER 10, MITOCHONDRIAL"/>
    <property type="match status" value="1"/>
</dbReference>
<dbReference type="InterPro" id="IPR017871">
    <property type="entry name" value="ABC_transporter-like_CS"/>
</dbReference>
<keyword evidence="3" id="KW-0547">Nucleotide-binding</keyword>
<evidence type="ECO:0000256" key="5">
    <source>
        <dbReference type="ARBA" id="ARBA00022989"/>
    </source>
</evidence>
<evidence type="ECO:0000256" key="1">
    <source>
        <dbReference type="ARBA" id="ARBA00004651"/>
    </source>
</evidence>
<comment type="subcellular location">
    <subcellularLocation>
        <location evidence="1">Cell membrane</location>
        <topology evidence="1">Multi-pass membrane protein</topology>
    </subcellularLocation>
</comment>
<dbReference type="SMART" id="SM00382">
    <property type="entry name" value="AAA"/>
    <property type="match status" value="1"/>
</dbReference>
<protein>
    <submittedName>
        <fullName evidence="10">ABC transporter ATP-binding protein</fullName>
    </submittedName>
</protein>
<keyword evidence="2 7" id="KW-0812">Transmembrane</keyword>
<evidence type="ECO:0000313" key="10">
    <source>
        <dbReference type="EMBL" id="MFD1800318.1"/>
    </source>
</evidence>
<evidence type="ECO:0000256" key="3">
    <source>
        <dbReference type="ARBA" id="ARBA00022741"/>
    </source>
</evidence>
<dbReference type="InterPro" id="IPR039421">
    <property type="entry name" value="Type_1_exporter"/>
</dbReference>
<evidence type="ECO:0000259" key="8">
    <source>
        <dbReference type="PROSITE" id="PS50893"/>
    </source>
</evidence>
<evidence type="ECO:0000313" key="11">
    <source>
        <dbReference type="Proteomes" id="UP001597285"/>
    </source>
</evidence>
<dbReference type="PROSITE" id="PS50929">
    <property type="entry name" value="ABC_TM1F"/>
    <property type="match status" value="1"/>
</dbReference>
<evidence type="ECO:0000256" key="4">
    <source>
        <dbReference type="ARBA" id="ARBA00022840"/>
    </source>
</evidence>
<sequence>MFDLFKKLMPFFLEHKQRYGWAIFMMMIGNGLVLIPPFIIGKVIDGIYLNRLTSGALGKLTVGFIFSVVVSYGIEIFWGYQLFGGRNVLTRQLRKQLMKHFLNMRAVFYEKFRTGDLMARATNDLDAISEMAGYGIMITMDSTAFLSFILATMFFSVSWKLTLACILPLPLLGYLLKRLGDKVHVRYKASQDAFAEINDEVLEAVEGVRVVRAYVQEESMMNEFNRKTEEVLQKNIAVAKINSMFQPLIKILLGISYVLAFGFGARLVSQGEITLGRLVSFQVYLSMLVWPIQSIGELINLLQQGNASMDRVSEVLRAGDNMGKAGTREMTANESVHFDDLVFRYPASKSINLNHVDITIPEGTTLGIVGKTGSGKTTFIRQLLLEYPSGSGNVTIGSFPIEELEQNQLYSKIGYVPQDHILFSRSIRENIAFGKLAASENEVMEAVRLASFEEDLSRMPEGLDTLIGERGVALSGGQKQRISIARALLKKPAILILDDPLSAVDARTEQQIIRNIQTARKDKTTIITTHRLSSVYHAQQIIVLENGRIIEKGTHHELIEKDGWYKEQFLRQRLKEEGEKNEDD</sequence>
<name>A0ABW4NQ97_9LACT</name>
<keyword evidence="5 7" id="KW-1133">Transmembrane helix</keyword>
<reference evidence="11" key="1">
    <citation type="journal article" date="2019" name="Int. J. Syst. Evol. Microbiol.">
        <title>The Global Catalogue of Microorganisms (GCM) 10K type strain sequencing project: providing services to taxonomists for standard genome sequencing and annotation.</title>
        <authorList>
            <consortium name="The Broad Institute Genomics Platform"/>
            <consortium name="The Broad Institute Genome Sequencing Center for Infectious Disease"/>
            <person name="Wu L."/>
            <person name="Ma J."/>
        </authorList>
    </citation>
    <scope>NUCLEOTIDE SEQUENCE [LARGE SCALE GENOMIC DNA]</scope>
    <source>
        <strain evidence="11">KCTC 42143</strain>
    </source>
</reference>
<feature type="domain" description="ABC transmembrane type-1" evidence="9">
    <location>
        <begin position="21"/>
        <end position="304"/>
    </location>
</feature>
<dbReference type="SUPFAM" id="SSF90123">
    <property type="entry name" value="ABC transporter transmembrane region"/>
    <property type="match status" value="1"/>
</dbReference>
<comment type="caution">
    <text evidence="10">The sequence shown here is derived from an EMBL/GenBank/DDBJ whole genome shotgun (WGS) entry which is preliminary data.</text>
</comment>
<dbReference type="Pfam" id="PF00664">
    <property type="entry name" value="ABC_membrane"/>
    <property type="match status" value="1"/>
</dbReference>
<organism evidence="10 11">
    <name type="scientific">Carnobacterium antarcticum</name>
    <dbReference type="NCBI Taxonomy" id="2126436"/>
    <lineage>
        <taxon>Bacteria</taxon>
        <taxon>Bacillati</taxon>
        <taxon>Bacillota</taxon>
        <taxon>Bacilli</taxon>
        <taxon>Lactobacillales</taxon>
        <taxon>Carnobacteriaceae</taxon>
        <taxon>Carnobacterium</taxon>
    </lineage>
</organism>
<dbReference type="Pfam" id="PF00005">
    <property type="entry name" value="ABC_tran"/>
    <property type="match status" value="1"/>
</dbReference>
<dbReference type="RefSeq" id="WP_058918669.1">
    <property type="nucleotide sequence ID" value="NZ_JBHSQC010000008.1"/>
</dbReference>
<evidence type="ECO:0000256" key="2">
    <source>
        <dbReference type="ARBA" id="ARBA00022692"/>
    </source>
</evidence>
<dbReference type="EMBL" id="JBHUFF010000020">
    <property type="protein sequence ID" value="MFD1800318.1"/>
    <property type="molecule type" value="Genomic_DNA"/>
</dbReference>
<dbReference type="InterPro" id="IPR027417">
    <property type="entry name" value="P-loop_NTPase"/>
</dbReference>
<feature type="transmembrane region" description="Helical" evidence="7">
    <location>
        <begin position="60"/>
        <end position="83"/>
    </location>
</feature>
<dbReference type="GO" id="GO:0005524">
    <property type="term" value="F:ATP binding"/>
    <property type="evidence" value="ECO:0007669"/>
    <property type="project" value="UniProtKB-KW"/>
</dbReference>
<dbReference type="PROSITE" id="PS00211">
    <property type="entry name" value="ABC_TRANSPORTER_1"/>
    <property type="match status" value="1"/>
</dbReference>
<evidence type="ECO:0000256" key="6">
    <source>
        <dbReference type="ARBA" id="ARBA00023136"/>
    </source>
</evidence>
<dbReference type="Proteomes" id="UP001597285">
    <property type="component" value="Unassembled WGS sequence"/>
</dbReference>
<evidence type="ECO:0000259" key="9">
    <source>
        <dbReference type="PROSITE" id="PS50929"/>
    </source>
</evidence>
<dbReference type="PROSITE" id="PS50893">
    <property type="entry name" value="ABC_TRANSPORTER_2"/>
    <property type="match status" value="1"/>
</dbReference>
<dbReference type="Gene3D" id="3.40.50.300">
    <property type="entry name" value="P-loop containing nucleotide triphosphate hydrolases"/>
    <property type="match status" value="1"/>
</dbReference>
<dbReference type="InterPro" id="IPR011527">
    <property type="entry name" value="ABC1_TM_dom"/>
</dbReference>